<keyword evidence="8 13" id="KW-0548">Nucleotidyltransferase</keyword>
<feature type="binding site" evidence="13">
    <location>
        <position position="292"/>
    </location>
    <ligand>
        <name>a divalent metal cation</name>
        <dbReference type="ChEBI" id="CHEBI:60240"/>
    </ligand>
</feature>
<dbReference type="Gene3D" id="3.90.550.10">
    <property type="entry name" value="Spore Coat Polysaccharide Biosynthesis Protein SpsA, Chain A"/>
    <property type="match status" value="1"/>
</dbReference>
<sequence>MREHPPFVVSGAAHRATAVAGTRYYARTVSSAIAVIVVAAGSGTRLGHAEPKAFVPLGGDTVLAASVSGVLAMRRAPHLVLVVPGDRVEAARERFAVDAADVGAALDVVAGGATRQESVAAGLAVLPAAVETVLVHDAARALTPALLFDEVAAAVRARRHGIVPALDVVDTVKRVAVDGRVVETVDRSSLRAVQTPQGFPRSSLDHAYATARGEFTDDAALVAAAGLVVETVPGDVRAFKITVPADLRRAEQLLAEQRGTEARASEPSAADATPAAAARTALPRIGTGTDVHAFADDDTPLWLAGLLWPGERGLSGHSDGDAAAHAVCDALLAAAGLGDVGQIFGTADARFAGAHGEVFLAETRRLVEASGFLIGNVSVQIVGNRPKLAPRRTEAEVLLSRVLGAPVSVAATTSDALGFTGRGEGVAAIATALIVPA</sequence>
<evidence type="ECO:0000256" key="3">
    <source>
        <dbReference type="ARBA" id="ARBA00001968"/>
    </source>
</evidence>
<evidence type="ECO:0000256" key="6">
    <source>
        <dbReference type="ARBA" id="ARBA00009789"/>
    </source>
</evidence>
<proteinExistence type="inferred from homology"/>
<evidence type="ECO:0000256" key="8">
    <source>
        <dbReference type="ARBA" id="ARBA00022695"/>
    </source>
</evidence>
<evidence type="ECO:0000256" key="4">
    <source>
        <dbReference type="ARBA" id="ARBA00004709"/>
    </source>
</evidence>
<feature type="site" description="Transition state stabilizer" evidence="13">
    <location>
        <position position="52"/>
    </location>
</feature>
<dbReference type="EMBL" id="JBHMBL010000001">
    <property type="protein sequence ID" value="MFB9641805.1"/>
    <property type="molecule type" value="Genomic_DNA"/>
</dbReference>
<dbReference type="InterPro" id="IPR036571">
    <property type="entry name" value="MECDP_synthase_sf"/>
</dbReference>
<dbReference type="Pfam" id="PF02542">
    <property type="entry name" value="YgbB"/>
    <property type="match status" value="1"/>
</dbReference>
<dbReference type="NCBIfam" id="TIGR00151">
    <property type="entry name" value="ispF"/>
    <property type="match status" value="1"/>
</dbReference>
<accession>A0ABV5SN92</accession>
<comment type="similarity">
    <text evidence="13">In the C-terminal section; belongs to the IspF family.</text>
</comment>
<comment type="function">
    <text evidence="13">Bifunctional enzyme that catalyzes the formation of 4-diphosphocytidyl-2-C-methyl-D-erythritol from CTP and 2-C-methyl-D-erythritol 4-phosphate (MEP) (IspD), and catalyzes the conversion of 4-diphosphocytidyl-2-C-methyl-D-erythritol 2-phosphate (CDP-ME2P) to 2-C-methyl-D-erythritol 2,4-cyclodiphosphate (ME-CPP) with a corresponding release of cytidine 5-monophosphate (CMP) (IspF).</text>
</comment>
<dbReference type="Pfam" id="PF01128">
    <property type="entry name" value="IspD"/>
    <property type="match status" value="1"/>
</dbReference>
<dbReference type="EC" id="4.6.1.12" evidence="13"/>
<dbReference type="HAMAP" id="MF_00108">
    <property type="entry name" value="IspD"/>
    <property type="match status" value="1"/>
</dbReference>
<dbReference type="PROSITE" id="PS01350">
    <property type="entry name" value="ISPF"/>
    <property type="match status" value="1"/>
</dbReference>
<keyword evidence="17" id="KW-1185">Reference proteome</keyword>
<dbReference type="NCBIfam" id="TIGR00453">
    <property type="entry name" value="ispD"/>
    <property type="match status" value="1"/>
</dbReference>
<evidence type="ECO:0000256" key="5">
    <source>
        <dbReference type="ARBA" id="ARBA00004787"/>
    </source>
</evidence>
<protein>
    <recommendedName>
        <fullName evidence="13">Bifunctional enzyme IspD/IspF</fullName>
    </recommendedName>
    <domain>
        <recommendedName>
            <fullName evidence="13">2-C-methyl-D-erythritol 4-phosphate cytidylyltransferase</fullName>
            <ecNumber evidence="13">2.7.7.60</ecNumber>
        </recommendedName>
        <alternativeName>
            <fullName evidence="13">4-diphosphocytidyl-2C-methyl-D-erythritol synthase</fullName>
        </alternativeName>
        <alternativeName>
            <fullName evidence="13">MEP cytidylyltransferase</fullName>
            <shortName evidence="13">MCT</shortName>
        </alternativeName>
    </domain>
    <domain>
        <recommendedName>
            <fullName evidence="13">2-C-methyl-D-erythritol 2,4-cyclodiphosphate synthase</fullName>
            <shortName evidence="13">MECDP-synthase</shortName>
            <shortName evidence="13">MECPP-synthase</shortName>
            <shortName evidence="13">MECPS</shortName>
            <ecNumber evidence="13">4.6.1.12</ecNumber>
        </recommendedName>
    </domain>
</protein>
<dbReference type="HAMAP" id="MF_00107">
    <property type="entry name" value="IspF"/>
    <property type="match status" value="1"/>
</dbReference>
<comment type="caution">
    <text evidence="13">Lacks conserved residue(s) required for the propagation of feature annotation.</text>
</comment>
<dbReference type="CDD" id="cd00554">
    <property type="entry name" value="MECDP_synthase"/>
    <property type="match status" value="1"/>
</dbReference>
<dbReference type="InterPro" id="IPR018294">
    <property type="entry name" value="ISPD_synthase_CS"/>
</dbReference>
<organism evidence="16 17">
    <name type="scientific">Agromyces lapidis</name>
    <dbReference type="NCBI Taxonomy" id="279574"/>
    <lineage>
        <taxon>Bacteria</taxon>
        <taxon>Bacillati</taxon>
        <taxon>Actinomycetota</taxon>
        <taxon>Actinomycetes</taxon>
        <taxon>Micrococcales</taxon>
        <taxon>Microbacteriaceae</taxon>
        <taxon>Agromyces</taxon>
    </lineage>
</organism>
<dbReference type="HAMAP" id="MF_01520">
    <property type="entry name" value="IspDF"/>
    <property type="match status" value="1"/>
</dbReference>
<dbReference type="InterPro" id="IPR029044">
    <property type="entry name" value="Nucleotide-diphossugar_trans"/>
</dbReference>
<comment type="similarity">
    <text evidence="13">In the N-terminal section; belongs to the IspD/TarI cytidylyltransferase family. IspD subfamily.</text>
</comment>
<dbReference type="InterPro" id="IPR034683">
    <property type="entry name" value="IspD/TarI"/>
</dbReference>
<evidence type="ECO:0000256" key="9">
    <source>
        <dbReference type="ARBA" id="ARBA00022723"/>
    </source>
</evidence>
<comment type="cofactor">
    <cofactor evidence="3 13">
        <name>a divalent metal cation</name>
        <dbReference type="ChEBI" id="CHEBI:60240"/>
    </cofactor>
</comment>
<dbReference type="CDD" id="cd02516">
    <property type="entry name" value="CDP-ME_synthetase"/>
    <property type="match status" value="1"/>
</dbReference>
<comment type="catalytic activity">
    <reaction evidence="1 13">
        <text>4-CDP-2-C-methyl-D-erythritol 2-phosphate = 2-C-methyl-D-erythritol 2,4-cyclic diphosphate + CMP</text>
        <dbReference type="Rhea" id="RHEA:23864"/>
        <dbReference type="ChEBI" id="CHEBI:57919"/>
        <dbReference type="ChEBI" id="CHEBI:58483"/>
        <dbReference type="ChEBI" id="CHEBI:60377"/>
        <dbReference type="EC" id="4.6.1.12"/>
    </reaction>
</comment>
<dbReference type="EC" id="2.7.7.60" evidence="13"/>
<keyword evidence="10 13" id="KW-0414">Isoprene biosynthesis</keyword>
<comment type="pathway">
    <text evidence="5 13">Isoprenoid biosynthesis; isopentenyl diphosphate biosynthesis via DXP pathway; isopentenyl diphosphate from 1-deoxy-D-xylulose 5-phosphate: step 2/6.</text>
</comment>
<comment type="similarity">
    <text evidence="6">Belongs to the IspD/TarI cytidylyltransferase family. IspD subfamily.</text>
</comment>
<feature type="region of interest" description="2-C-methyl-D-erythritol 2,4-cyclodiphosphate synthase" evidence="13">
    <location>
        <begin position="284"/>
        <end position="437"/>
    </location>
</feature>
<feature type="binding site" evidence="13">
    <location>
        <position position="422"/>
    </location>
    <ligand>
        <name>4-CDP-2-C-methyl-D-erythritol 2-phosphate</name>
        <dbReference type="ChEBI" id="CHEBI:57919"/>
    </ligand>
</feature>
<feature type="compositionally biased region" description="Low complexity" evidence="14">
    <location>
        <begin position="265"/>
        <end position="276"/>
    </location>
</feature>
<evidence type="ECO:0000256" key="2">
    <source>
        <dbReference type="ARBA" id="ARBA00001282"/>
    </source>
</evidence>
<gene>
    <name evidence="16" type="primary">ispD</name>
    <name evidence="13" type="synonym">ispDF</name>
    <name evidence="16" type="ORF">ACFFQV_05805</name>
</gene>
<keyword evidence="7 13" id="KW-0808">Transferase</keyword>
<dbReference type="InterPro" id="IPR026596">
    <property type="entry name" value="IspD/F"/>
</dbReference>
<feature type="site" description="Transition state stabilizer" evidence="13">
    <location>
        <position position="317"/>
    </location>
</feature>
<evidence type="ECO:0000256" key="13">
    <source>
        <dbReference type="HAMAP-Rule" id="MF_01520"/>
    </source>
</evidence>
<feature type="binding site" evidence="13">
    <location>
        <position position="325"/>
    </location>
    <ligand>
        <name>a divalent metal cation</name>
        <dbReference type="ChEBI" id="CHEBI:60240"/>
    </ligand>
</feature>
<feature type="region of interest" description="Disordered" evidence="14">
    <location>
        <begin position="257"/>
        <end position="276"/>
    </location>
</feature>
<dbReference type="Proteomes" id="UP001589667">
    <property type="component" value="Unassembled WGS sequence"/>
</dbReference>
<feature type="binding site" evidence="13">
    <location>
        <begin position="317"/>
        <end position="318"/>
    </location>
    <ligand>
        <name>4-CDP-2-C-methyl-D-erythritol 2-phosphate</name>
        <dbReference type="ChEBI" id="CHEBI:57919"/>
    </ligand>
</feature>
<evidence type="ECO:0000256" key="7">
    <source>
        <dbReference type="ARBA" id="ARBA00022679"/>
    </source>
</evidence>
<evidence type="ECO:0000313" key="16">
    <source>
        <dbReference type="EMBL" id="MFB9641805.1"/>
    </source>
</evidence>
<evidence type="ECO:0000256" key="1">
    <source>
        <dbReference type="ARBA" id="ARBA00000200"/>
    </source>
</evidence>
<dbReference type="SUPFAM" id="SSF53448">
    <property type="entry name" value="Nucleotide-diphospho-sugar transferases"/>
    <property type="match status" value="1"/>
</dbReference>
<feature type="site" description="Transition state stabilizer" evidence="13">
    <location>
        <position position="413"/>
    </location>
</feature>
<name>A0ABV5SN92_9MICO</name>
<dbReference type="Gene3D" id="3.30.1330.50">
    <property type="entry name" value="2-C-methyl-D-erythritol 2,4-cyclodiphosphate synthase"/>
    <property type="match status" value="1"/>
</dbReference>
<evidence type="ECO:0000256" key="14">
    <source>
        <dbReference type="SAM" id="MobiDB-lite"/>
    </source>
</evidence>
<feature type="region of interest" description="2-C-methyl-D-erythritol 4-phosphate cytidylyltransferase" evidence="13">
    <location>
        <begin position="1"/>
        <end position="283"/>
    </location>
</feature>
<evidence type="ECO:0000256" key="12">
    <source>
        <dbReference type="ARBA" id="ARBA00023268"/>
    </source>
</evidence>
<dbReference type="PANTHER" id="PTHR43181:SF1">
    <property type="entry name" value="2-C-METHYL-D-ERYTHRITOL 2,4-CYCLODIPHOSPHATE SYNTHASE, CHLOROPLASTIC"/>
    <property type="match status" value="1"/>
</dbReference>
<evidence type="ECO:0000256" key="11">
    <source>
        <dbReference type="ARBA" id="ARBA00023239"/>
    </source>
</evidence>
<keyword evidence="9 13" id="KW-0479">Metal-binding</keyword>
<feature type="binding site" evidence="13">
    <location>
        <position position="419"/>
    </location>
    <ligand>
        <name>4-CDP-2-C-methyl-D-erythritol 2-phosphate</name>
        <dbReference type="ChEBI" id="CHEBI:57919"/>
    </ligand>
</feature>
<feature type="domain" description="2-C-methyl-D-erythritol 2,4-cyclodiphosphate synthase" evidence="15">
    <location>
        <begin position="284"/>
        <end position="434"/>
    </location>
</feature>
<feature type="site" description="Positions MEP for the nucleophilic attack" evidence="13">
    <location>
        <position position="187"/>
    </location>
</feature>
<comment type="pathway">
    <text evidence="4 13">Isoprenoid biosynthesis; isopentenyl diphosphate biosynthesis via DXP pathway; isopentenyl diphosphate from 1-deoxy-D-xylulose 5-phosphate: step 4/6.</text>
</comment>
<dbReference type="InterPro" id="IPR001228">
    <property type="entry name" value="IspD"/>
</dbReference>
<feature type="site" description="Transition state stabilizer" evidence="13">
    <location>
        <position position="45"/>
    </location>
</feature>
<feature type="binding site" evidence="13">
    <location>
        <position position="290"/>
    </location>
    <ligand>
        <name>a divalent metal cation</name>
        <dbReference type="ChEBI" id="CHEBI:60240"/>
    </ligand>
</feature>
<dbReference type="InterPro" id="IPR003526">
    <property type="entry name" value="MECDP_synthase"/>
</dbReference>
<dbReference type="RefSeq" id="WP_376863111.1">
    <property type="nucleotide sequence ID" value="NZ_BAAANI010000006.1"/>
</dbReference>
<evidence type="ECO:0000313" key="17">
    <source>
        <dbReference type="Proteomes" id="UP001589667"/>
    </source>
</evidence>
<feature type="binding site" evidence="13">
    <location>
        <begin position="290"/>
        <end position="292"/>
    </location>
    <ligand>
        <name>4-CDP-2-C-methyl-D-erythritol 2-phosphate</name>
        <dbReference type="ChEBI" id="CHEBI:57919"/>
    </ligand>
</feature>
<feature type="binding site" evidence="13">
    <location>
        <begin position="412"/>
        <end position="415"/>
    </location>
    <ligand>
        <name>4-CDP-2-C-methyl-D-erythritol 2-phosphate</name>
        <dbReference type="ChEBI" id="CHEBI:57919"/>
    </ligand>
</feature>
<dbReference type="SUPFAM" id="SSF69765">
    <property type="entry name" value="IpsF-like"/>
    <property type="match status" value="1"/>
</dbReference>
<comment type="catalytic activity">
    <reaction evidence="2 13">
        <text>2-C-methyl-D-erythritol 4-phosphate + CTP + H(+) = 4-CDP-2-C-methyl-D-erythritol + diphosphate</text>
        <dbReference type="Rhea" id="RHEA:13429"/>
        <dbReference type="ChEBI" id="CHEBI:15378"/>
        <dbReference type="ChEBI" id="CHEBI:33019"/>
        <dbReference type="ChEBI" id="CHEBI:37563"/>
        <dbReference type="ChEBI" id="CHEBI:57823"/>
        <dbReference type="ChEBI" id="CHEBI:58262"/>
        <dbReference type="EC" id="2.7.7.60"/>
    </reaction>
</comment>
<feature type="site" description="Positions MEP for the nucleophilic attack" evidence="13">
    <location>
        <position position="240"/>
    </location>
</feature>
<dbReference type="PROSITE" id="PS01295">
    <property type="entry name" value="ISPD"/>
    <property type="match status" value="1"/>
</dbReference>
<dbReference type="PANTHER" id="PTHR43181">
    <property type="entry name" value="2-C-METHYL-D-ERYTHRITOL 2,4-CYCLODIPHOSPHATE SYNTHASE, CHLOROPLASTIC"/>
    <property type="match status" value="1"/>
</dbReference>
<evidence type="ECO:0000256" key="10">
    <source>
        <dbReference type="ARBA" id="ARBA00023229"/>
    </source>
</evidence>
<keyword evidence="11 13" id="KW-0456">Lyase</keyword>
<reference evidence="16 17" key="1">
    <citation type="submission" date="2024-09" db="EMBL/GenBank/DDBJ databases">
        <authorList>
            <person name="Sun Q."/>
            <person name="Mori K."/>
        </authorList>
    </citation>
    <scope>NUCLEOTIDE SEQUENCE [LARGE SCALE GENOMIC DNA]</scope>
    <source>
        <strain evidence="16 17">JCM 14321</strain>
    </source>
</reference>
<dbReference type="GO" id="GO:0050518">
    <property type="term" value="F:2-C-methyl-D-erythritol 4-phosphate cytidylyltransferase activity"/>
    <property type="evidence" value="ECO:0007669"/>
    <property type="project" value="UniProtKB-EC"/>
</dbReference>
<evidence type="ECO:0000259" key="15">
    <source>
        <dbReference type="Pfam" id="PF02542"/>
    </source>
</evidence>
<comment type="caution">
    <text evidence="16">The sequence shown here is derived from an EMBL/GenBank/DDBJ whole genome shotgun (WGS) entry which is preliminary data.</text>
</comment>
<keyword evidence="12 13" id="KW-0511">Multifunctional enzyme</keyword>
<dbReference type="InterPro" id="IPR020555">
    <property type="entry name" value="MECDP_synthase_CS"/>
</dbReference>